<evidence type="ECO:0000256" key="1">
    <source>
        <dbReference type="ARBA" id="ARBA00023172"/>
    </source>
</evidence>
<proteinExistence type="predicted"/>
<dbReference type="GO" id="GO:0015074">
    <property type="term" value="P:DNA integration"/>
    <property type="evidence" value="ECO:0007669"/>
    <property type="project" value="InterPro"/>
</dbReference>
<dbReference type="GO" id="GO:0003677">
    <property type="term" value="F:DNA binding"/>
    <property type="evidence" value="ECO:0007669"/>
    <property type="project" value="InterPro"/>
</dbReference>
<evidence type="ECO:0000313" key="3">
    <source>
        <dbReference type="EMBL" id="PCD01101.1"/>
    </source>
</evidence>
<dbReference type="InterPro" id="IPR002104">
    <property type="entry name" value="Integrase_catalytic"/>
</dbReference>
<organism evidence="3 5">
    <name type="scientific">Halopseudomonas pelagia</name>
    <dbReference type="NCBI Taxonomy" id="553151"/>
    <lineage>
        <taxon>Bacteria</taxon>
        <taxon>Pseudomonadati</taxon>
        <taxon>Pseudomonadota</taxon>
        <taxon>Gammaproteobacteria</taxon>
        <taxon>Pseudomonadales</taxon>
        <taxon>Pseudomonadaceae</taxon>
        <taxon>Halopseudomonas</taxon>
    </lineage>
</organism>
<dbReference type="InterPro" id="IPR013762">
    <property type="entry name" value="Integrase-like_cat_sf"/>
</dbReference>
<dbReference type="AlphaFoldDB" id="A0AA91Z8A6"/>
<keyword evidence="1" id="KW-0233">DNA recombination</keyword>
<keyword evidence="6" id="KW-1185">Reference proteome</keyword>
<accession>A0AA91Z8A6</accession>
<gene>
    <name evidence="3" type="ORF">CO192_01945</name>
    <name evidence="4" type="ORF">EAO82_08755</name>
</gene>
<reference evidence="4 6" key="2">
    <citation type="submission" date="2018-10" db="EMBL/GenBank/DDBJ databases">
        <title>Complete genome sequence of Pseudomonas pelagia strain Kongs-67.</title>
        <authorList>
            <person name="Sinha R.K."/>
            <person name="Krishnan K."/>
        </authorList>
    </citation>
    <scope>NUCLEOTIDE SEQUENCE [LARGE SCALE GENOMIC DNA]</scope>
    <source>
        <strain evidence="4 6">Kongs-67</strain>
    </source>
</reference>
<evidence type="ECO:0000313" key="6">
    <source>
        <dbReference type="Proteomes" id="UP000344571"/>
    </source>
</evidence>
<dbReference type="Gene3D" id="1.10.443.10">
    <property type="entry name" value="Intergrase catalytic core"/>
    <property type="match status" value="1"/>
</dbReference>
<sequence length="291" mass="32724">MNDQTKNQYVKLAAYYYLHHMNGAVLSISAIRDSLVQTAENFQPGYFRRLKNAIAFDLENKGHPEAAKKIRAVVNPVTVKGSVLVKKPKPRRAKSFSNDDLIVLAKHLGNSDYEEAFAAVCLISQTGARPAELKQMRLDGNTLFIRGAKKTSGGRGADRLLSITDETTKNIITNSIEILRSHPDITIDAIRHRIRTEGLKLWPRRKVVPSMYSMRHQVGSNLKASALDSKTIAYIMGHQSTNSIMRYGDKRQGNARGINVEPAKEADLSTVRDKIKPQKRAWFESVIFRHE</sequence>
<evidence type="ECO:0000259" key="2">
    <source>
        <dbReference type="PROSITE" id="PS51898"/>
    </source>
</evidence>
<feature type="domain" description="Tyr recombinase" evidence="2">
    <location>
        <begin position="91"/>
        <end position="262"/>
    </location>
</feature>
<dbReference type="RefSeq" id="WP_096344948.1">
    <property type="nucleotide sequence ID" value="NZ_CP033116.1"/>
</dbReference>
<dbReference type="SUPFAM" id="SSF56349">
    <property type="entry name" value="DNA breaking-rejoining enzymes"/>
    <property type="match status" value="1"/>
</dbReference>
<evidence type="ECO:0000313" key="5">
    <source>
        <dbReference type="Proteomes" id="UP000243750"/>
    </source>
</evidence>
<evidence type="ECO:0000313" key="4">
    <source>
        <dbReference type="EMBL" id="QFY56443.1"/>
    </source>
</evidence>
<name>A0AA91Z8A6_9GAMM</name>
<dbReference type="Proteomes" id="UP000344571">
    <property type="component" value="Chromosome"/>
</dbReference>
<dbReference type="PROSITE" id="PS51898">
    <property type="entry name" value="TYR_RECOMBINASE"/>
    <property type="match status" value="1"/>
</dbReference>
<dbReference type="InterPro" id="IPR011010">
    <property type="entry name" value="DNA_brk_join_enz"/>
</dbReference>
<dbReference type="EMBL" id="NWMT01000035">
    <property type="protein sequence ID" value="PCD01101.1"/>
    <property type="molecule type" value="Genomic_DNA"/>
</dbReference>
<protein>
    <submittedName>
        <fullName evidence="3 4">Integrase</fullName>
    </submittedName>
</protein>
<dbReference type="CDD" id="cd00397">
    <property type="entry name" value="DNA_BRE_C"/>
    <property type="match status" value="1"/>
</dbReference>
<dbReference type="Proteomes" id="UP000243750">
    <property type="component" value="Unassembled WGS sequence"/>
</dbReference>
<reference evidence="3 5" key="1">
    <citation type="submission" date="2017-09" db="EMBL/GenBank/DDBJ databases">
        <title>Bacterial and phytoplankton interrelationship in Kongsfjorden, an Arctic fjord.</title>
        <authorList>
            <person name="Sinha R."/>
            <person name="Krishnan K."/>
        </authorList>
    </citation>
    <scope>NUCLEOTIDE SEQUENCE [LARGE SCALE GENOMIC DNA]</scope>
    <source>
        <strain evidence="3 5">58</strain>
    </source>
</reference>
<dbReference type="GO" id="GO:0006310">
    <property type="term" value="P:DNA recombination"/>
    <property type="evidence" value="ECO:0007669"/>
    <property type="project" value="UniProtKB-KW"/>
</dbReference>
<dbReference type="EMBL" id="CP033116">
    <property type="protein sequence ID" value="QFY56443.1"/>
    <property type="molecule type" value="Genomic_DNA"/>
</dbReference>